<dbReference type="AlphaFoldDB" id="A0A2R5F6P6"/>
<protein>
    <submittedName>
        <fullName evidence="3">Uncharacterized protein</fullName>
    </submittedName>
</protein>
<feature type="region of interest" description="Disordered" evidence="1">
    <location>
        <begin position="28"/>
        <end position="54"/>
    </location>
</feature>
<comment type="caution">
    <text evidence="3">The sequence shown here is derived from an EMBL/GenBank/DDBJ whole genome shotgun (WGS) entry which is preliminary data.</text>
</comment>
<evidence type="ECO:0000313" key="3">
    <source>
        <dbReference type="EMBL" id="GBG13887.1"/>
    </source>
</evidence>
<keyword evidence="2" id="KW-0732">Signal</keyword>
<evidence type="ECO:0000256" key="2">
    <source>
        <dbReference type="SAM" id="SignalP"/>
    </source>
</evidence>
<reference evidence="3 4" key="1">
    <citation type="journal article" date="2018" name="Environ. Microbiol.">
        <title>Isolation and genomic characterization of Novimethylophilus kurashikiensis gen. nov. sp. nov., a new lanthanide-dependent methylotrophic species of Methylophilaceae.</title>
        <authorList>
            <person name="Lv H."/>
            <person name="Sahin N."/>
            <person name="Tani A."/>
        </authorList>
    </citation>
    <scope>NUCLEOTIDE SEQUENCE [LARGE SCALE GENOMIC DNA]</scope>
    <source>
        <strain evidence="3 4">La2-4</strain>
    </source>
</reference>
<evidence type="ECO:0000256" key="1">
    <source>
        <dbReference type="SAM" id="MobiDB-lite"/>
    </source>
</evidence>
<name>A0A2R5F6P6_9PROT</name>
<keyword evidence="4" id="KW-1185">Reference proteome</keyword>
<evidence type="ECO:0000313" key="4">
    <source>
        <dbReference type="Proteomes" id="UP000245081"/>
    </source>
</evidence>
<gene>
    <name evidence="3" type="ORF">NMK_1439</name>
</gene>
<dbReference type="RefSeq" id="WP_181376186.1">
    <property type="nucleotide sequence ID" value="NZ_BDOQ01000003.1"/>
</dbReference>
<proteinExistence type="predicted"/>
<dbReference type="EMBL" id="BDOQ01000003">
    <property type="protein sequence ID" value="GBG13887.1"/>
    <property type="molecule type" value="Genomic_DNA"/>
</dbReference>
<feature type="chain" id="PRO_5015361100" evidence="2">
    <location>
        <begin position="24"/>
        <end position="54"/>
    </location>
</feature>
<sequence>MKKSIFALLCMLFALFAAPMVYADDASDDATVAQDEPLPPLVDPAIANSDTPEQ</sequence>
<organism evidence="3 4">
    <name type="scientific">Novimethylophilus kurashikiensis</name>
    <dbReference type="NCBI Taxonomy" id="1825523"/>
    <lineage>
        <taxon>Bacteria</taxon>
        <taxon>Pseudomonadati</taxon>
        <taxon>Pseudomonadota</taxon>
        <taxon>Betaproteobacteria</taxon>
        <taxon>Nitrosomonadales</taxon>
        <taxon>Methylophilaceae</taxon>
        <taxon>Novimethylophilus</taxon>
    </lineage>
</organism>
<feature type="signal peptide" evidence="2">
    <location>
        <begin position="1"/>
        <end position="23"/>
    </location>
</feature>
<dbReference type="Proteomes" id="UP000245081">
    <property type="component" value="Unassembled WGS sequence"/>
</dbReference>
<accession>A0A2R5F6P6</accession>